<keyword evidence="3" id="KW-1185">Reference proteome</keyword>
<feature type="region of interest" description="Disordered" evidence="1">
    <location>
        <begin position="146"/>
        <end position="169"/>
    </location>
</feature>
<feature type="region of interest" description="Disordered" evidence="1">
    <location>
        <begin position="58"/>
        <end position="78"/>
    </location>
</feature>
<dbReference type="EMBL" id="KV427637">
    <property type="protein sequence ID" value="KZT04389.1"/>
    <property type="molecule type" value="Genomic_DNA"/>
</dbReference>
<dbReference type="RefSeq" id="XP_040762129.1">
    <property type="nucleotide sequence ID" value="XM_040913881.1"/>
</dbReference>
<reference evidence="2 3" key="1">
    <citation type="journal article" date="2016" name="Mol. Biol. Evol.">
        <title>Comparative Genomics of Early-Diverging Mushroom-Forming Fungi Provides Insights into the Origins of Lignocellulose Decay Capabilities.</title>
        <authorList>
            <person name="Nagy L.G."/>
            <person name="Riley R."/>
            <person name="Tritt A."/>
            <person name="Adam C."/>
            <person name="Daum C."/>
            <person name="Floudas D."/>
            <person name="Sun H."/>
            <person name="Yadav J.S."/>
            <person name="Pangilinan J."/>
            <person name="Larsson K.H."/>
            <person name="Matsuura K."/>
            <person name="Barry K."/>
            <person name="Labutti K."/>
            <person name="Kuo R."/>
            <person name="Ohm R.A."/>
            <person name="Bhattacharya S.S."/>
            <person name="Shirouzu T."/>
            <person name="Yoshinaga Y."/>
            <person name="Martin F.M."/>
            <person name="Grigoriev I.V."/>
            <person name="Hibbett D.S."/>
        </authorList>
    </citation>
    <scope>NUCLEOTIDE SEQUENCE [LARGE SCALE GENOMIC DNA]</scope>
    <source>
        <strain evidence="2 3">93-53</strain>
    </source>
</reference>
<evidence type="ECO:0000313" key="3">
    <source>
        <dbReference type="Proteomes" id="UP000076871"/>
    </source>
</evidence>
<name>A0A165D9M8_9APHY</name>
<evidence type="ECO:0000256" key="1">
    <source>
        <dbReference type="SAM" id="MobiDB-lite"/>
    </source>
</evidence>
<proteinExistence type="predicted"/>
<organism evidence="2 3">
    <name type="scientific">Laetiporus sulphureus 93-53</name>
    <dbReference type="NCBI Taxonomy" id="1314785"/>
    <lineage>
        <taxon>Eukaryota</taxon>
        <taxon>Fungi</taxon>
        <taxon>Dikarya</taxon>
        <taxon>Basidiomycota</taxon>
        <taxon>Agaricomycotina</taxon>
        <taxon>Agaricomycetes</taxon>
        <taxon>Polyporales</taxon>
        <taxon>Laetiporus</taxon>
    </lineage>
</organism>
<dbReference type="InParanoid" id="A0A165D9M8"/>
<dbReference type="GeneID" id="63830909"/>
<feature type="region of interest" description="Disordered" evidence="1">
    <location>
        <begin position="205"/>
        <end position="237"/>
    </location>
</feature>
<gene>
    <name evidence="2" type="ORF">LAESUDRAFT_785887</name>
</gene>
<dbReference type="Proteomes" id="UP000076871">
    <property type="component" value="Unassembled WGS sequence"/>
</dbReference>
<sequence>MPLSRPSVVVVSAAAHNRPANTPKRPLPSMRNAAKKIDRPQHPRVDTGSITPLSTLKRRAHPPRLRSIHGPMTPHRLATLSPNKAEGVAEMAGLIRGMQDGGRSSNVTTREVLPERTYASVVKSTDKIGRQVPQLGAVSGIRGAVPSRAAAHHRRGTKKSLPSGDKLPRSIRTVGRNALDGNGRMMQRNIRGGHKARPVQNSALNATSSRRKRMPPRPMTDILPDPRLTNWRTSSGQRGSASTIMVYSKSDWIQRPNTPGLLVQNNRKQASADGDELTDTANRTAIWLLQSATDVDWAEFSRVRANTNEARQIASRKTGDQMKGFQTVIPACKYKPSRTLTYLHSDLHLHQQAGQRWKTMSVDERHEATMKAFSNGSVEATKQAISTKQLSAHETRV</sequence>
<protein>
    <submittedName>
        <fullName evidence="2">Uncharacterized protein</fullName>
    </submittedName>
</protein>
<feature type="compositionally biased region" description="Basic residues" evidence="1">
    <location>
        <begin position="58"/>
        <end position="67"/>
    </location>
</feature>
<accession>A0A165D9M8</accession>
<evidence type="ECO:0000313" key="2">
    <source>
        <dbReference type="EMBL" id="KZT04389.1"/>
    </source>
</evidence>
<dbReference type="AlphaFoldDB" id="A0A165D9M8"/>